<protein>
    <submittedName>
        <fullName evidence="4">Site-specific recombinase, phage integrase family</fullName>
    </submittedName>
</protein>
<name>A0A3P3XRM6_9SPIR</name>
<dbReference type="InterPro" id="IPR010998">
    <property type="entry name" value="Integrase_recombinase_N"/>
</dbReference>
<evidence type="ECO:0000313" key="4">
    <source>
        <dbReference type="EMBL" id="SLM18966.1"/>
    </source>
</evidence>
<proteinExistence type="predicted"/>
<keyword evidence="2" id="KW-0233">DNA recombination</keyword>
<dbReference type="GO" id="GO:0003677">
    <property type="term" value="F:DNA binding"/>
    <property type="evidence" value="ECO:0007669"/>
    <property type="project" value="UniProtKB-KW"/>
</dbReference>
<evidence type="ECO:0000259" key="3">
    <source>
        <dbReference type="PROSITE" id="PS51898"/>
    </source>
</evidence>
<dbReference type="AlphaFoldDB" id="A0A3P3XRM6"/>
<evidence type="ECO:0000256" key="2">
    <source>
        <dbReference type="ARBA" id="ARBA00023172"/>
    </source>
</evidence>
<dbReference type="InterPro" id="IPR002104">
    <property type="entry name" value="Integrase_catalytic"/>
</dbReference>
<dbReference type="GO" id="GO:0015074">
    <property type="term" value="P:DNA integration"/>
    <property type="evidence" value="ECO:0007669"/>
    <property type="project" value="InterPro"/>
</dbReference>
<dbReference type="PROSITE" id="PS51898">
    <property type="entry name" value="TYR_RECOMBINASE"/>
    <property type="match status" value="1"/>
</dbReference>
<dbReference type="Pfam" id="PF00589">
    <property type="entry name" value="Phage_integrase"/>
    <property type="match status" value="1"/>
</dbReference>
<keyword evidence="1" id="KW-0238">DNA-binding</keyword>
<dbReference type="Gene3D" id="1.10.150.130">
    <property type="match status" value="1"/>
</dbReference>
<dbReference type="CDD" id="cd00397">
    <property type="entry name" value="DNA_BRE_C"/>
    <property type="match status" value="1"/>
</dbReference>
<dbReference type="GO" id="GO:0006310">
    <property type="term" value="P:DNA recombination"/>
    <property type="evidence" value="ECO:0007669"/>
    <property type="project" value="UniProtKB-KW"/>
</dbReference>
<feature type="domain" description="Tyr recombinase" evidence="3">
    <location>
        <begin position="195"/>
        <end position="398"/>
    </location>
</feature>
<dbReference type="PANTHER" id="PTHR30349:SF88">
    <property type="entry name" value="BLL1584 PROTEIN"/>
    <property type="match status" value="1"/>
</dbReference>
<evidence type="ECO:0000256" key="1">
    <source>
        <dbReference type="ARBA" id="ARBA00023125"/>
    </source>
</evidence>
<dbReference type="InterPro" id="IPR013762">
    <property type="entry name" value="Integrase-like_cat_sf"/>
</dbReference>
<sequence>MARNPVSISKRPTLKKGELRYYVRFWNENTGKYSNARSVLSIVQELGLNEKEYPPTSRTGALLIGQELLKRGGALSKKNDPLFADYCASMWDWDTSPYIQGRIARGLRIGRGHALHSKRFIENYVHSAFPALKLCALRPYMLETFILGLKKNSRLRNRSINSIIDAIKTPLKEAVRLGIIAVDPSASLQKLGDDRKIKGIPTEKELSGLLSLNLDPRIRCAILLGAACGLRLGEVQALKLENIEGNTLRVAHSWSRFEGCKSTKTGKERVVPLPEIIRTELLKLADMNPHGRDGFLMYGLLPDVPFDCRAIARGFMNALAHLTLGEKYSTATRAEKTAALQPWKERNITFHSLRHFANAELRGAVPDETLRKLTGHSTEAMTDHYDHTTEADLEALAKAQEARIVPFIRTA</sequence>
<gene>
    <name evidence="4" type="ORF">SPIRO4BDMA_50481</name>
</gene>
<dbReference type="PANTHER" id="PTHR30349">
    <property type="entry name" value="PHAGE INTEGRASE-RELATED"/>
    <property type="match status" value="1"/>
</dbReference>
<accession>A0A3P3XRM6</accession>
<dbReference type="InterPro" id="IPR011010">
    <property type="entry name" value="DNA_brk_join_enz"/>
</dbReference>
<reference evidence="4" key="1">
    <citation type="submission" date="2017-02" db="EMBL/GenBank/DDBJ databases">
        <authorList>
            <person name="Regsiter A."/>
            <person name="William W."/>
        </authorList>
    </citation>
    <scope>NUCLEOTIDE SEQUENCE</scope>
    <source>
        <strain evidence="4">BdmA 4</strain>
    </source>
</reference>
<dbReference type="Gene3D" id="1.10.443.10">
    <property type="entry name" value="Intergrase catalytic core"/>
    <property type="match status" value="1"/>
</dbReference>
<dbReference type="InterPro" id="IPR050090">
    <property type="entry name" value="Tyrosine_recombinase_XerCD"/>
</dbReference>
<organism evidence="4">
    <name type="scientific">uncultured spirochete</name>
    <dbReference type="NCBI Taxonomy" id="156406"/>
    <lineage>
        <taxon>Bacteria</taxon>
        <taxon>Pseudomonadati</taxon>
        <taxon>Spirochaetota</taxon>
        <taxon>Spirochaetia</taxon>
        <taxon>Spirochaetales</taxon>
        <taxon>environmental samples</taxon>
    </lineage>
</organism>
<dbReference type="EMBL" id="FWDO01000005">
    <property type="protein sequence ID" value="SLM18966.1"/>
    <property type="molecule type" value="Genomic_DNA"/>
</dbReference>
<dbReference type="SUPFAM" id="SSF56349">
    <property type="entry name" value="DNA breaking-rejoining enzymes"/>
    <property type="match status" value="1"/>
</dbReference>